<keyword evidence="8" id="KW-1185">Reference proteome</keyword>
<evidence type="ECO:0000313" key="7">
    <source>
        <dbReference type="EMBL" id="MBA0085051.1"/>
    </source>
</evidence>
<name>A0A7V8SWN3_9BACT</name>
<dbReference type="AlphaFoldDB" id="A0A7V8SWN3"/>
<gene>
    <name evidence="7" type="ORF">HRJ53_08645</name>
</gene>
<dbReference type="PANTHER" id="PTHR34858:SF1">
    <property type="entry name" value="CYSO-CYSTEINE PEPTIDASE"/>
    <property type="match status" value="1"/>
</dbReference>
<evidence type="ECO:0000256" key="4">
    <source>
        <dbReference type="ARBA" id="ARBA00022833"/>
    </source>
</evidence>
<evidence type="ECO:0000256" key="1">
    <source>
        <dbReference type="ARBA" id="ARBA00022670"/>
    </source>
</evidence>
<sequence length="138" mass="15578">MIRIEPEPWAAMVAHARATYPNECCGAMLGSADHGAKLVLVALELENSFQGAQAARYELRPEDLMAADKAARERHMDLIGIYHSHPDCDAYFSKTDLQNSCPWYSFVVLSIQKGEFHHANSWLPNFEQTHAAKEELIY</sequence>
<evidence type="ECO:0000256" key="3">
    <source>
        <dbReference type="ARBA" id="ARBA00022801"/>
    </source>
</evidence>
<evidence type="ECO:0000256" key="5">
    <source>
        <dbReference type="ARBA" id="ARBA00023049"/>
    </source>
</evidence>
<dbReference type="GO" id="GO:0008235">
    <property type="term" value="F:metalloexopeptidase activity"/>
    <property type="evidence" value="ECO:0007669"/>
    <property type="project" value="TreeGrafter"/>
</dbReference>
<keyword evidence="1" id="KW-0645">Protease</keyword>
<dbReference type="Proteomes" id="UP000567293">
    <property type="component" value="Unassembled WGS sequence"/>
</dbReference>
<keyword evidence="4" id="KW-0862">Zinc</keyword>
<reference evidence="7" key="1">
    <citation type="submission" date="2020-06" db="EMBL/GenBank/DDBJ databases">
        <title>Legume-microbial interactions unlock mineral nutrients during tropical forest succession.</title>
        <authorList>
            <person name="Epihov D.Z."/>
        </authorList>
    </citation>
    <scope>NUCLEOTIDE SEQUENCE [LARGE SCALE GENOMIC DNA]</scope>
    <source>
        <strain evidence="7">Pan2503</strain>
    </source>
</reference>
<dbReference type="InterPro" id="IPR051929">
    <property type="entry name" value="VirAsm_ModProt"/>
</dbReference>
<protein>
    <submittedName>
        <fullName evidence="7">M67 family metallopeptidase</fullName>
    </submittedName>
</protein>
<evidence type="ECO:0000256" key="2">
    <source>
        <dbReference type="ARBA" id="ARBA00022723"/>
    </source>
</evidence>
<proteinExistence type="predicted"/>
<keyword evidence="2" id="KW-0479">Metal-binding</keyword>
<accession>A0A7V8SWN3</accession>
<dbReference type="Gene3D" id="3.40.140.10">
    <property type="entry name" value="Cytidine Deaminase, domain 2"/>
    <property type="match status" value="1"/>
</dbReference>
<comment type="caution">
    <text evidence="7">The sequence shown here is derived from an EMBL/GenBank/DDBJ whole genome shotgun (WGS) entry which is preliminary data.</text>
</comment>
<dbReference type="CDD" id="cd08070">
    <property type="entry name" value="MPN_like"/>
    <property type="match status" value="1"/>
</dbReference>
<dbReference type="SMART" id="SM00232">
    <property type="entry name" value="JAB_MPN"/>
    <property type="match status" value="1"/>
</dbReference>
<dbReference type="Pfam" id="PF14464">
    <property type="entry name" value="Prok-JAB"/>
    <property type="match status" value="1"/>
</dbReference>
<dbReference type="SUPFAM" id="SSF102712">
    <property type="entry name" value="JAB1/MPN domain"/>
    <property type="match status" value="1"/>
</dbReference>
<dbReference type="EMBL" id="JACDQQ010000839">
    <property type="protein sequence ID" value="MBA0085051.1"/>
    <property type="molecule type" value="Genomic_DNA"/>
</dbReference>
<dbReference type="PANTHER" id="PTHR34858">
    <property type="entry name" value="CYSO-CYSTEINE PEPTIDASE"/>
    <property type="match status" value="1"/>
</dbReference>
<dbReference type="FunFam" id="3.40.140.10:FF:000085">
    <property type="entry name" value="Mov34/MPN/PAD-1 family protein"/>
    <property type="match status" value="1"/>
</dbReference>
<dbReference type="InterPro" id="IPR000555">
    <property type="entry name" value="JAMM/MPN+_dom"/>
</dbReference>
<feature type="domain" description="JAB1/MPN/MOV34 metalloenzyme" evidence="6">
    <location>
        <begin position="1"/>
        <end position="131"/>
    </location>
</feature>
<dbReference type="GO" id="GO:0006508">
    <property type="term" value="P:proteolysis"/>
    <property type="evidence" value="ECO:0007669"/>
    <property type="project" value="UniProtKB-KW"/>
</dbReference>
<keyword evidence="5" id="KW-0482">Metalloprotease</keyword>
<organism evidence="7 8">
    <name type="scientific">Candidatus Acidiferrum panamense</name>
    <dbReference type="NCBI Taxonomy" id="2741543"/>
    <lineage>
        <taxon>Bacteria</taxon>
        <taxon>Pseudomonadati</taxon>
        <taxon>Acidobacteriota</taxon>
        <taxon>Terriglobia</taxon>
        <taxon>Candidatus Acidiferrales</taxon>
        <taxon>Candidatus Acidiferrum</taxon>
    </lineage>
</organism>
<dbReference type="GO" id="GO:0008270">
    <property type="term" value="F:zinc ion binding"/>
    <property type="evidence" value="ECO:0007669"/>
    <property type="project" value="TreeGrafter"/>
</dbReference>
<evidence type="ECO:0000313" key="8">
    <source>
        <dbReference type="Proteomes" id="UP000567293"/>
    </source>
</evidence>
<keyword evidence="3" id="KW-0378">Hydrolase</keyword>
<dbReference type="InterPro" id="IPR028090">
    <property type="entry name" value="JAB_dom_prok"/>
</dbReference>
<evidence type="ECO:0000259" key="6">
    <source>
        <dbReference type="SMART" id="SM00232"/>
    </source>
</evidence>